<organism evidence="3 4">
    <name type="scientific">Aliikangiella coralliicola</name>
    <dbReference type="NCBI Taxonomy" id="2592383"/>
    <lineage>
        <taxon>Bacteria</taxon>
        <taxon>Pseudomonadati</taxon>
        <taxon>Pseudomonadota</taxon>
        <taxon>Gammaproteobacteria</taxon>
        <taxon>Oceanospirillales</taxon>
        <taxon>Pleioneaceae</taxon>
        <taxon>Aliikangiella</taxon>
    </lineage>
</organism>
<feature type="compositionally biased region" description="Basic and acidic residues" evidence="1">
    <location>
        <begin position="80"/>
        <end position="89"/>
    </location>
</feature>
<keyword evidence="2" id="KW-0732">Signal</keyword>
<feature type="signal peptide" evidence="2">
    <location>
        <begin position="1"/>
        <end position="20"/>
    </location>
</feature>
<evidence type="ECO:0000256" key="2">
    <source>
        <dbReference type="SAM" id="SignalP"/>
    </source>
</evidence>
<evidence type="ECO:0000256" key="1">
    <source>
        <dbReference type="SAM" id="MobiDB-lite"/>
    </source>
</evidence>
<proteinExistence type="predicted"/>
<dbReference type="Proteomes" id="UP000315439">
    <property type="component" value="Unassembled WGS sequence"/>
</dbReference>
<feature type="region of interest" description="Disordered" evidence="1">
    <location>
        <begin position="48"/>
        <end position="89"/>
    </location>
</feature>
<keyword evidence="4" id="KW-1185">Reference proteome</keyword>
<feature type="chain" id="PRO_5021831865" evidence="2">
    <location>
        <begin position="21"/>
        <end position="89"/>
    </location>
</feature>
<accession>A0A545UHZ5</accession>
<gene>
    <name evidence="3" type="ORF">FLL46_05800</name>
</gene>
<evidence type="ECO:0000313" key="3">
    <source>
        <dbReference type="EMBL" id="TQV89043.1"/>
    </source>
</evidence>
<comment type="caution">
    <text evidence="3">The sequence shown here is derived from an EMBL/GenBank/DDBJ whole genome shotgun (WGS) entry which is preliminary data.</text>
</comment>
<protein>
    <submittedName>
        <fullName evidence="3">Uncharacterized protein</fullName>
    </submittedName>
</protein>
<name>A0A545UHZ5_9GAMM</name>
<dbReference type="AlphaFoldDB" id="A0A545UHZ5"/>
<dbReference type="EMBL" id="VIKS01000003">
    <property type="protein sequence ID" value="TQV89043.1"/>
    <property type="molecule type" value="Genomic_DNA"/>
</dbReference>
<dbReference type="RefSeq" id="WP_142892528.1">
    <property type="nucleotide sequence ID" value="NZ_ML660161.1"/>
</dbReference>
<reference evidence="3 4" key="1">
    <citation type="submission" date="2019-07" db="EMBL/GenBank/DDBJ databases">
        <title>Draft genome for Aliikangiella sp. M105.</title>
        <authorList>
            <person name="Wang G."/>
        </authorList>
    </citation>
    <scope>NUCLEOTIDE SEQUENCE [LARGE SCALE GENOMIC DNA]</scope>
    <source>
        <strain evidence="3 4">M105</strain>
    </source>
</reference>
<evidence type="ECO:0000313" key="4">
    <source>
        <dbReference type="Proteomes" id="UP000315439"/>
    </source>
</evidence>
<sequence length="89" mass="10046">MYKLFAVLALSISLSTSVSANEEASEELPETIDRSLLEKLFDETTYGCPNYPHCSNTTEAEDYSLEKTHEAESYSDSEEDRDKNTNNPE</sequence>